<evidence type="ECO:0000313" key="5">
    <source>
        <dbReference type="EMBL" id="ELU09276.1"/>
    </source>
</evidence>
<name>R7V0R3_CAPTE</name>
<dbReference type="EnsemblMetazoa" id="CapteT192496">
    <property type="protein sequence ID" value="CapteP192496"/>
    <property type="gene ID" value="CapteG192496"/>
</dbReference>
<dbReference type="SUPFAM" id="SSF117281">
    <property type="entry name" value="Kelch motif"/>
    <property type="match status" value="1"/>
</dbReference>
<evidence type="ECO:0000259" key="4">
    <source>
        <dbReference type="SMART" id="SM00875"/>
    </source>
</evidence>
<dbReference type="Pfam" id="PF00651">
    <property type="entry name" value="BTB"/>
    <property type="match status" value="1"/>
</dbReference>
<dbReference type="OMA" id="RWESIAN"/>
<evidence type="ECO:0000313" key="7">
    <source>
        <dbReference type="Proteomes" id="UP000014760"/>
    </source>
</evidence>
<dbReference type="InterPro" id="IPR015915">
    <property type="entry name" value="Kelch-typ_b-propeller"/>
</dbReference>
<dbReference type="PANTHER" id="PTHR24412:SF489">
    <property type="entry name" value="RING FINGER DOMAIN AND KELCH REPEAT-CONTAINING PROTEIN DDB_G0271372"/>
    <property type="match status" value="1"/>
</dbReference>
<evidence type="ECO:0000256" key="2">
    <source>
        <dbReference type="ARBA" id="ARBA00022737"/>
    </source>
</evidence>
<dbReference type="SUPFAM" id="SSF54695">
    <property type="entry name" value="POZ domain"/>
    <property type="match status" value="1"/>
</dbReference>
<dbReference type="InterPro" id="IPR011705">
    <property type="entry name" value="BACK"/>
</dbReference>
<keyword evidence="3" id="KW-1133">Transmembrane helix</keyword>
<reference evidence="6" key="3">
    <citation type="submission" date="2015-06" db="UniProtKB">
        <authorList>
            <consortium name="EnsemblMetazoa"/>
        </authorList>
    </citation>
    <scope>IDENTIFICATION</scope>
</reference>
<keyword evidence="3" id="KW-0472">Membrane</keyword>
<protein>
    <recommendedName>
        <fullName evidence="4">BACK domain-containing protein</fullName>
    </recommendedName>
</protein>
<reference evidence="5 7" key="2">
    <citation type="journal article" date="2013" name="Nature">
        <title>Insights into bilaterian evolution from three spiralian genomes.</title>
        <authorList>
            <person name="Simakov O."/>
            <person name="Marletaz F."/>
            <person name="Cho S.J."/>
            <person name="Edsinger-Gonzales E."/>
            <person name="Havlak P."/>
            <person name="Hellsten U."/>
            <person name="Kuo D.H."/>
            <person name="Larsson T."/>
            <person name="Lv J."/>
            <person name="Arendt D."/>
            <person name="Savage R."/>
            <person name="Osoegawa K."/>
            <person name="de Jong P."/>
            <person name="Grimwood J."/>
            <person name="Chapman J.A."/>
            <person name="Shapiro H."/>
            <person name="Aerts A."/>
            <person name="Otillar R.P."/>
            <person name="Terry A.Y."/>
            <person name="Boore J.L."/>
            <person name="Grigoriev I.V."/>
            <person name="Lindberg D.R."/>
            <person name="Seaver E.C."/>
            <person name="Weisblat D.A."/>
            <person name="Putnam N.H."/>
            <person name="Rokhsar D.S."/>
        </authorList>
    </citation>
    <scope>NUCLEOTIDE SEQUENCE</scope>
    <source>
        <strain evidence="5 7">I ESC-2004</strain>
    </source>
</reference>
<gene>
    <name evidence="5" type="ORF">CAPTEDRAFT_192496</name>
</gene>
<reference evidence="7" key="1">
    <citation type="submission" date="2012-12" db="EMBL/GenBank/DDBJ databases">
        <authorList>
            <person name="Hellsten U."/>
            <person name="Grimwood J."/>
            <person name="Chapman J.A."/>
            <person name="Shapiro H."/>
            <person name="Aerts A."/>
            <person name="Otillar R.P."/>
            <person name="Terry A.Y."/>
            <person name="Boore J.L."/>
            <person name="Simakov O."/>
            <person name="Marletaz F."/>
            <person name="Cho S.-J."/>
            <person name="Edsinger-Gonzales E."/>
            <person name="Havlak P."/>
            <person name="Kuo D.-H."/>
            <person name="Larsson T."/>
            <person name="Lv J."/>
            <person name="Arendt D."/>
            <person name="Savage R."/>
            <person name="Osoegawa K."/>
            <person name="de Jong P."/>
            <person name="Lindberg D.R."/>
            <person name="Seaver E.C."/>
            <person name="Weisblat D.A."/>
            <person name="Putnam N.H."/>
            <person name="Grigoriev I.V."/>
            <person name="Rokhsar D.S."/>
        </authorList>
    </citation>
    <scope>NUCLEOTIDE SEQUENCE</scope>
    <source>
        <strain evidence="7">I ESC-2004</strain>
    </source>
</reference>
<dbReference type="InterPro" id="IPR000210">
    <property type="entry name" value="BTB/POZ_dom"/>
</dbReference>
<dbReference type="STRING" id="283909.R7V0R3"/>
<dbReference type="PANTHER" id="PTHR24412">
    <property type="entry name" value="KELCH PROTEIN"/>
    <property type="match status" value="1"/>
</dbReference>
<dbReference type="OrthoDB" id="9979965at2759"/>
<dbReference type="AlphaFoldDB" id="R7V0R3"/>
<evidence type="ECO:0000256" key="3">
    <source>
        <dbReference type="SAM" id="Phobius"/>
    </source>
</evidence>
<evidence type="ECO:0000313" key="6">
    <source>
        <dbReference type="EnsemblMetazoa" id="CapteP192496"/>
    </source>
</evidence>
<keyword evidence="7" id="KW-1185">Reference proteome</keyword>
<keyword evidence="3" id="KW-0812">Transmembrane</keyword>
<dbReference type="SMART" id="SM00875">
    <property type="entry name" value="BACK"/>
    <property type="match status" value="1"/>
</dbReference>
<dbReference type="Pfam" id="PF07707">
    <property type="entry name" value="BACK"/>
    <property type="match status" value="1"/>
</dbReference>
<dbReference type="Gene3D" id="1.25.40.420">
    <property type="match status" value="1"/>
</dbReference>
<dbReference type="Gene3D" id="2.120.10.80">
    <property type="entry name" value="Kelch-type beta propeller"/>
    <property type="match status" value="1"/>
</dbReference>
<keyword evidence="1" id="KW-0880">Kelch repeat</keyword>
<dbReference type="EMBL" id="KB298361">
    <property type="protein sequence ID" value="ELU09276.1"/>
    <property type="molecule type" value="Genomic_DNA"/>
</dbReference>
<evidence type="ECO:0000256" key="1">
    <source>
        <dbReference type="ARBA" id="ARBA00022441"/>
    </source>
</evidence>
<dbReference type="EMBL" id="AMQN01006430">
    <property type="status" value="NOT_ANNOTATED_CDS"/>
    <property type="molecule type" value="Genomic_DNA"/>
</dbReference>
<keyword evidence="2" id="KW-0677">Repeat</keyword>
<accession>R7V0R3</accession>
<dbReference type="Gene3D" id="3.30.710.10">
    <property type="entry name" value="Potassium Channel Kv1.1, Chain A"/>
    <property type="match status" value="1"/>
</dbReference>
<dbReference type="Proteomes" id="UP000014760">
    <property type="component" value="Unassembled WGS sequence"/>
</dbReference>
<proteinExistence type="predicted"/>
<feature type="domain" description="BACK" evidence="4">
    <location>
        <begin position="110"/>
        <end position="210"/>
    </location>
</feature>
<dbReference type="HOGENOM" id="CLU_004253_14_5_1"/>
<feature type="transmembrane region" description="Helical" evidence="3">
    <location>
        <begin position="12"/>
        <end position="34"/>
    </location>
</feature>
<dbReference type="InterPro" id="IPR011333">
    <property type="entry name" value="SKP1/BTB/POZ_sf"/>
</dbReference>
<sequence length="365" mass="41787">MTKHMARENSILIIIIIIVIDISLSFVFCIRLNLDSHLKAFMDTLTELQEQEVLTDVTLILPDHFFYTGDIKLTAENVRDIVAVSEFLCCRHLKAHCEEYLSNTMDCSNFIDFYKLGKLFNLKVLIKTAFDFILSKFQEGISDYDKLTEDEVVDVVSCDRLNAENEDAVFEAVVHWVNADRDVREEVFPRIASLIRFPFCTQTKLTENVCCNPLMQKPGCIDFAHEALWSQFHFNCRPPIGNERRSTLVSWKPVNAKSTLANINGKIFAFGDDPASKTVKSFNPREANPEWNPEPDMVSPVDKPQIVQFAKKVCALGGCWSKVTQEFDPALGEWRLRSEMPGHCYYGTAVVLDDKIYERLKKCDM</sequence>
<organism evidence="5">
    <name type="scientific">Capitella teleta</name>
    <name type="common">Polychaete worm</name>
    <dbReference type="NCBI Taxonomy" id="283909"/>
    <lineage>
        <taxon>Eukaryota</taxon>
        <taxon>Metazoa</taxon>
        <taxon>Spiralia</taxon>
        <taxon>Lophotrochozoa</taxon>
        <taxon>Annelida</taxon>
        <taxon>Polychaeta</taxon>
        <taxon>Sedentaria</taxon>
        <taxon>Scolecida</taxon>
        <taxon>Capitellidae</taxon>
        <taxon>Capitella</taxon>
    </lineage>
</organism>